<evidence type="ECO:0000256" key="1">
    <source>
        <dbReference type="SAM" id="Coils"/>
    </source>
</evidence>
<feature type="coiled-coil region" evidence="1">
    <location>
        <begin position="4"/>
        <end position="31"/>
    </location>
</feature>
<dbReference type="Proteomes" id="UP001348492">
    <property type="component" value="Chromosome"/>
</dbReference>
<sequence length="186" mass="22074">MLFNRAYINELKAENERLKRKKEEYEDGMIRSMSSKDSYKKANIKLINDIGNLKKDIESKENSVCNLLEANKELSLSNNYLENKIKLLEQVIKQHEENECRLNQKVVKYKGMLDKIDNCTRMLEGREMNKSVTAEEFELGFNKFCDKNKGDYDKCKSSCKYYEVSRYNCDLLWILDNYNVTRKDNK</sequence>
<reference evidence="2 3" key="1">
    <citation type="journal article" date="2023" name="PLoS ONE">
        <title>Genome-based metabolic and phylogenomic analysis of three Terrisporobacter species.</title>
        <authorList>
            <person name="Boer T."/>
            <person name="Bengelsdorf F.R."/>
            <person name="Bomeke M."/>
            <person name="Daniel R."/>
            <person name="Poehlein A."/>
        </authorList>
    </citation>
    <scope>NUCLEOTIDE SEQUENCE [LARGE SCALE GENOMIC DNA]</scope>
    <source>
        <strain evidence="2 3">DSM 1288</strain>
    </source>
</reference>
<keyword evidence="3" id="KW-1185">Reference proteome</keyword>
<dbReference type="EMBL" id="CP117523">
    <property type="protein sequence ID" value="WWD84145.1"/>
    <property type="molecule type" value="Genomic_DNA"/>
</dbReference>
<dbReference type="RefSeq" id="WP_018592599.1">
    <property type="nucleotide sequence ID" value="NZ_CP117523.1"/>
</dbReference>
<proteinExistence type="predicted"/>
<organism evidence="2 3">
    <name type="scientific">Terrisporobacter glycolicus ATCC 14880 = DSM 1288</name>
    <dbReference type="NCBI Taxonomy" id="1121315"/>
    <lineage>
        <taxon>Bacteria</taxon>
        <taxon>Bacillati</taxon>
        <taxon>Bacillota</taxon>
        <taxon>Clostridia</taxon>
        <taxon>Peptostreptococcales</taxon>
        <taxon>Peptostreptococcaceae</taxon>
        <taxon>Terrisporobacter</taxon>
    </lineage>
</organism>
<protein>
    <submittedName>
        <fullName evidence="2">Uncharacterized protein</fullName>
    </submittedName>
</protein>
<evidence type="ECO:0000313" key="2">
    <source>
        <dbReference type="EMBL" id="WWD84145.1"/>
    </source>
</evidence>
<evidence type="ECO:0000313" key="3">
    <source>
        <dbReference type="Proteomes" id="UP001348492"/>
    </source>
</evidence>
<keyword evidence="1" id="KW-0175">Coiled coil</keyword>
<accession>A0ABZ2EW32</accession>
<name>A0ABZ2EW32_9FIRM</name>
<gene>
    <name evidence="2" type="ORF">TEGL_25680</name>
</gene>